<proteinExistence type="predicted"/>
<feature type="compositionally biased region" description="Polar residues" evidence="1">
    <location>
        <begin position="728"/>
        <end position="751"/>
    </location>
</feature>
<feature type="compositionally biased region" description="Polar residues" evidence="1">
    <location>
        <begin position="567"/>
        <end position="580"/>
    </location>
</feature>
<keyword evidence="5" id="KW-1185">Reference proteome</keyword>
<name>A0AAV6FLF8_9TELE</name>
<dbReference type="InterPro" id="IPR011993">
    <property type="entry name" value="PH-like_dom_sf"/>
</dbReference>
<feature type="compositionally biased region" description="Gly residues" evidence="1">
    <location>
        <begin position="1172"/>
        <end position="1197"/>
    </location>
</feature>
<dbReference type="InterPro" id="IPR055251">
    <property type="entry name" value="SOS1_NGEF_PH"/>
</dbReference>
<dbReference type="EMBL" id="JADWDJ010000024">
    <property type="protein sequence ID" value="KAG5261176.1"/>
    <property type="molecule type" value="Genomic_DNA"/>
</dbReference>
<dbReference type="SUPFAM" id="SSF48065">
    <property type="entry name" value="DBL homology domain (DH-domain)"/>
    <property type="match status" value="1"/>
</dbReference>
<feature type="compositionally biased region" description="Polar residues" evidence="1">
    <location>
        <begin position="211"/>
        <end position="220"/>
    </location>
</feature>
<protein>
    <recommendedName>
        <fullName evidence="6">Rho guanine nucleotide exchange factor 40-like</fullName>
    </recommendedName>
</protein>
<evidence type="ECO:0008006" key="6">
    <source>
        <dbReference type="Google" id="ProtNLM"/>
    </source>
</evidence>
<dbReference type="SUPFAM" id="SSF46966">
    <property type="entry name" value="Spectrin repeat"/>
    <property type="match status" value="1"/>
</dbReference>
<feature type="compositionally biased region" description="Polar residues" evidence="1">
    <location>
        <begin position="652"/>
        <end position="688"/>
    </location>
</feature>
<dbReference type="SMART" id="SM00325">
    <property type="entry name" value="RhoGEF"/>
    <property type="match status" value="1"/>
</dbReference>
<feature type="compositionally biased region" description="Polar residues" evidence="1">
    <location>
        <begin position="494"/>
        <end position="504"/>
    </location>
</feature>
<feature type="compositionally biased region" description="Low complexity" evidence="1">
    <location>
        <begin position="463"/>
        <end position="474"/>
    </location>
</feature>
<dbReference type="Gene3D" id="1.20.58.60">
    <property type="match status" value="1"/>
</dbReference>
<feature type="compositionally biased region" description="Gly residues" evidence="1">
    <location>
        <begin position="223"/>
        <end position="239"/>
    </location>
</feature>
<dbReference type="Gene3D" id="2.30.29.30">
    <property type="entry name" value="Pleckstrin-homology domain (PH domain)/Phosphotyrosine-binding domain (PTB)"/>
    <property type="match status" value="1"/>
</dbReference>
<evidence type="ECO:0000259" key="3">
    <source>
        <dbReference type="PROSITE" id="PS50010"/>
    </source>
</evidence>
<feature type="domain" description="DH" evidence="3">
    <location>
        <begin position="1406"/>
        <end position="1555"/>
    </location>
</feature>
<dbReference type="Gene3D" id="1.20.900.10">
    <property type="entry name" value="Dbl homology (DH) domain"/>
    <property type="match status" value="1"/>
</dbReference>
<gene>
    <name evidence="4" type="ORF">AALO_G00300910</name>
</gene>
<dbReference type="Proteomes" id="UP000823561">
    <property type="component" value="Chromosome 24"/>
</dbReference>
<comment type="caution">
    <text evidence="4">The sequence shown here is derived from an EMBL/GenBank/DDBJ whole genome shotgun (WGS) entry which is preliminary data.</text>
</comment>
<feature type="compositionally biased region" description="Basic and acidic residues" evidence="1">
    <location>
        <begin position="475"/>
        <end position="493"/>
    </location>
</feature>
<evidence type="ECO:0000313" key="5">
    <source>
        <dbReference type="Proteomes" id="UP000823561"/>
    </source>
</evidence>
<dbReference type="Pfam" id="PF22697">
    <property type="entry name" value="SOS1_NGEF_PH"/>
    <property type="match status" value="1"/>
</dbReference>
<feature type="region of interest" description="Disordered" evidence="1">
    <location>
        <begin position="1168"/>
        <end position="1220"/>
    </location>
</feature>
<feature type="region of interest" description="Disordered" evidence="1">
    <location>
        <begin position="203"/>
        <end position="265"/>
    </location>
</feature>
<feature type="compositionally biased region" description="Pro residues" evidence="1">
    <location>
        <begin position="1289"/>
        <end position="1298"/>
    </location>
</feature>
<dbReference type="SMART" id="SM00233">
    <property type="entry name" value="PH"/>
    <property type="match status" value="1"/>
</dbReference>
<evidence type="ECO:0000256" key="1">
    <source>
        <dbReference type="SAM" id="MobiDB-lite"/>
    </source>
</evidence>
<dbReference type="InterPro" id="IPR035899">
    <property type="entry name" value="DBL_dom_sf"/>
</dbReference>
<dbReference type="InterPro" id="IPR000219">
    <property type="entry name" value="DH_dom"/>
</dbReference>
<accession>A0AAV6FLF8</accession>
<feature type="compositionally biased region" description="Gly residues" evidence="1">
    <location>
        <begin position="1259"/>
        <end position="1273"/>
    </location>
</feature>
<feature type="compositionally biased region" description="Basic and acidic residues" evidence="1">
    <location>
        <begin position="435"/>
        <end position="448"/>
    </location>
</feature>
<dbReference type="InterPro" id="IPR001849">
    <property type="entry name" value="PH_domain"/>
</dbReference>
<evidence type="ECO:0000259" key="2">
    <source>
        <dbReference type="PROSITE" id="PS50003"/>
    </source>
</evidence>
<dbReference type="SUPFAM" id="SSF50729">
    <property type="entry name" value="PH domain-like"/>
    <property type="match status" value="1"/>
</dbReference>
<feature type="compositionally biased region" description="Basic residues" evidence="1">
    <location>
        <begin position="622"/>
        <end position="638"/>
    </location>
</feature>
<evidence type="ECO:0000313" key="4">
    <source>
        <dbReference type="EMBL" id="KAG5261176.1"/>
    </source>
</evidence>
<feature type="compositionally biased region" description="Basic and acidic residues" evidence="1">
    <location>
        <begin position="594"/>
        <end position="616"/>
    </location>
</feature>
<feature type="compositionally biased region" description="Basic and acidic residues" evidence="1">
    <location>
        <begin position="398"/>
        <end position="419"/>
    </location>
</feature>
<feature type="compositionally biased region" description="Acidic residues" evidence="1">
    <location>
        <begin position="248"/>
        <end position="265"/>
    </location>
</feature>
<dbReference type="InterPro" id="IPR052231">
    <property type="entry name" value="Rho_GEF_signaling-related"/>
</dbReference>
<feature type="domain" description="PH" evidence="2">
    <location>
        <begin position="1589"/>
        <end position="1694"/>
    </location>
</feature>
<dbReference type="PROSITE" id="PS50010">
    <property type="entry name" value="DH_2"/>
    <property type="match status" value="1"/>
</dbReference>
<feature type="region of interest" description="Disordered" evidence="1">
    <location>
        <begin position="1742"/>
        <end position="1766"/>
    </location>
</feature>
<dbReference type="PROSITE" id="PS50003">
    <property type="entry name" value="PH_DOMAIN"/>
    <property type="match status" value="1"/>
</dbReference>
<dbReference type="Pfam" id="PF00621">
    <property type="entry name" value="RhoGEF"/>
    <property type="match status" value="1"/>
</dbReference>
<sequence>MGSEAVEDCVQGALASLYPPFESTAPPLLSQVFSVLESTYQHDSLRYLLDYFIPAKHLLHRLQQHACSQYLGCLFLHSGWPLCLGEKVVVQLSTLDWRLLRSTDFYLQVVPFSTRCPRLALKCLAPGGRNVQEVLVPESQHPLVFTTEWLHSVNKERGCKRDGGTGALDTCLVSTGDGVLRLPWVEVVYPKFVCNPQGEELGDLALPANPGSPSQLSSTGMRAGRGSGGGGGGGLGWGSSSGELDSWSWDEEDDDDDDGNDPDGTEAEAALVALARRRASADALAGRLGASASVVAPPGDREGDYVELLEPRGGPDGGADPSQQRYLEMHGVSKTRTLPLCRRAKAIKLRRGKAWAFGRTDASGGGAGGRSGAAARRDSGNQAGRDWLQPRPMPRVIDLGRERRNHPAQDLDVEERYVRDPTGLDSRGLYLGGPAKERRPGVGREREGVACTLPWEESQRCKGSASSSSRGGSEAQREEEATEVTNHKGEHTGEGQSDQGSHSDSVFEDTDKRLADYLSSEDCPSKPLAETTVSPVCPDKPLAGTCREGKGAASQTAGDSECCDSASRGTPPQTGNTKENSNSERTHSQPGTDKVTEEKHCGKSEERVCPRGKEVKSGGFRVPRRKRKVKGGKGKCKYGARGNQKGKDPATPKSQNKAPQNGSATTSATKLPLSQDNQSKQPKQSSGPDNEPPLTNENGENEEEEPKESNKEDQAVVTDSPPDADDQGTPTTDQSSEVETSSTLPDQSNGTVDRLGRGLVVTEAHLPEEGYQADEMTRVLACYYHITRPAAKEKGLTVIIDSRQTPPTELCLSALKSFKTQVPEGLASVLILTDEQQESSQPALDGIEVRTVRGTGVLQQFVDRQQLTTEMDGDCQHSHSDWLTFRLSLERLTERCESALSLLEDALQSMEKEPLPASIKTVTASVDKHRQLMTSVLADQRLTELQCRGGAWLAGLSNGTSGLAQRSPDCRAALAMTSKLYDSVDDALHNLVQVSNQKGRDLEALGRLAGLVDKLDKCEKEIGSVQEQLEDFRDPPLSLSRLSLKQQKFKSFRESAMELNRDTLAVLGEVEGWRELEWPGLPAVIGRLPPVREKLRDMSHCLSDCWTQLDNTQRLLSTLTEASQWCDVDARALALELGGGPLLDLWSQTLERYQQTLAQFKSRLLQAERGGPLDGGPGPARGGGGVGGGVRPLGHGGSSVWELLGGGGGDGESGEVAECWGSDSGGGVGLQSWGSLASLFRPQNCSTLKIGEERRKDGGGGGGAGGGGGGGGKFFQALRHPAKKSPTEAPLPPKPPQTPGGQASQQLPLSWLGRRALADPVLTAGMAAAVPGWREREREPVGGGVGGGGGGGGVLIRGVEVSSKEVADHTGLSRQHVLLSRAERETGGERQGTTAQSKLYMQWCRLVNSERQYVSTLRGVEEHFLPQLEGSDAPAALRGQAQALFSNWSSLCAFHTQYLLPAMEGALTQTLQQQDCFIKYREQFLLYSHYIHTKPDLDSLLVSQATEFFKLKLSSFYPHSALAFPGCLRAPEQRLEQYCEALEELSGLNPNPAPDAALAILRHAQQHGQDLRASDLITGCPVPVSERGELVRFGELLVCGGPRRRKSGLRSVFLFQHHLIFTKQRTPSPGRTAYSFKHSIKTGEMGLTQSVGEDGLKFEVWVRQAPRTRDCLTLQAHNPEDRAAWAHDVAQLLWTHAINNTELCLKETLCVGVSSKLLLDFTGTPTTEMDSTFSLNDRVQSSCSDSSSVGSQKEGGSPSSSRDSKRNSASFSEYITFYCCLIISTSKKTGLAYTSGPHPSFSLSFTGWI</sequence>
<feature type="region of interest" description="Disordered" evidence="1">
    <location>
        <begin position="1251"/>
        <end position="1305"/>
    </location>
</feature>
<feature type="region of interest" description="Disordered" evidence="1">
    <location>
        <begin position="358"/>
        <end position="754"/>
    </location>
</feature>
<dbReference type="PANTHER" id="PTHR45845:SF4">
    <property type="entry name" value="PLECKSTRIN HOMOLOGY DOMAIN CONTAINING, FAMILY G (WITH RHOGEF DOMAIN) MEMBER 4"/>
    <property type="match status" value="1"/>
</dbReference>
<reference evidence="4" key="1">
    <citation type="submission" date="2020-10" db="EMBL/GenBank/DDBJ databases">
        <title>Chromosome-scale genome assembly of the Allis shad, Alosa alosa.</title>
        <authorList>
            <person name="Margot Z."/>
            <person name="Christophe K."/>
            <person name="Cabau C."/>
            <person name="Louis A."/>
            <person name="Berthelot C."/>
            <person name="Parey E."/>
            <person name="Roest Crollius H."/>
            <person name="Montfort J."/>
            <person name="Robinson-Rechavi M."/>
            <person name="Bucao C."/>
            <person name="Bouchez O."/>
            <person name="Gislard M."/>
            <person name="Lluch J."/>
            <person name="Milhes M."/>
            <person name="Lampietro C."/>
            <person name="Lopez Roques C."/>
            <person name="Donnadieu C."/>
            <person name="Braasch I."/>
            <person name="Desvignes T."/>
            <person name="Postlethwait J."/>
            <person name="Bobe J."/>
            <person name="Guiguen Y."/>
        </authorList>
    </citation>
    <scope>NUCLEOTIDE SEQUENCE</scope>
    <source>
        <strain evidence="4">M-15738</strain>
        <tissue evidence="4">Blood</tissue>
    </source>
</reference>
<dbReference type="GO" id="GO:0005085">
    <property type="term" value="F:guanyl-nucleotide exchange factor activity"/>
    <property type="evidence" value="ECO:0007669"/>
    <property type="project" value="InterPro"/>
</dbReference>
<dbReference type="PANTHER" id="PTHR45845">
    <property type="entry name" value="RHO GUANINE NUCLEOTIDE EXCHANGE FACTOR-RELATED"/>
    <property type="match status" value="1"/>
</dbReference>
<organism evidence="4 5">
    <name type="scientific">Alosa alosa</name>
    <name type="common">allis shad</name>
    <dbReference type="NCBI Taxonomy" id="278164"/>
    <lineage>
        <taxon>Eukaryota</taxon>
        <taxon>Metazoa</taxon>
        <taxon>Chordata</taxon>
        <taxon>Craniata</taxon>
        <taxon>Vertebrata</taxon>
        <taxon>Euteleostomi</taxon>
        <taxon>Actinopterygii</taxon>
        <taxon>Neopterygii</taxon>
        <taxon>Teleostei</taxon>
        <taxon>Clupei</taxon>
        <taxon>Clupeiformes</taxon>
        <taxon>Clupeoidei</taxon>
        <taxon>Clupeidae</taxon>
        <taxon>Alosa</taxon>
    </lineage>
</organism>